<dbReference type="InterPro" id="IPR059000">
    <property type="entry name" value="ATPase_P-type_domA"/>
</dbReference>
<comment type="catalytic activity">
    <reaction evidence="20">
        <text>K(+)(in) + ATP + H2O = K(+)(out) + ADP + phosphate + H(+)</text>
        <dbReference type="Rhea" id="RHEA:75815"/>
        <dbReference type="ChEBI" id="CHEBI:15377"/>
        <dbReference type="ChEBI" id="CHEBI:15378"/>
        <dbReference type="ChEBI" id="CHEBI:29103"/>
        <dbReference type="ChEBI" id="CHEBI:30616"/>
        <dbReference type="ChEBI" id="CHEBI:43474"/>
        <dbReference type="ChEBI" id="CHEBI:456216"/>
    </reaction>
</comment>
<evidence type="ECO:0000256" key="9">
    <source>
        <dbReference type="ARBA" id="ARBA00022840"/>
    </source>
</evidence>
<dbReference type="Proteomes" id="UP000469558">
    <property type="component" value="Unassembled WGS sequence"/>
</dbReference>
<gene>
    <name evidence="25" type="primary">cta3</name>
    <name evidence="25" type="ORF">LSUE1_G002365</name>
</gene>
<evidence type="ECO:0000256" key="1">
    <source>
        <dbReference type="ARBA" id="ARBA00001946"/>
    </source>
</evidence>
<comment type="catalytic activity">
    <reaction evidence="21">
        <text>Na(+)(in) + ATP + H2O = Na(+)(out) + ADP + phosphate + H(+)</text>
        <dbReference type="Rhea" id="RHEA:14633"/>
        <dbReference type="ChEBI" id="CHEBI:15377"/>
        <dbReference type="ChEBI" id="CHEBI:15378"/>
        <dbReference type="ChEBI" id="CHEBI:29101"/>
        <dbReference type="ChEBI" id="CHEBI:30616"/>
        <dbReference type="ChEBI" id="CHEBI:43474"/>
        <dbReference type="ChEBI" id="CHEBI:456216"/>
        <dbReference type="EC" id="7.2.2.3"/>
    </reaction>
    <physiologicalReaction direction="left-to-right" evidence="21">
        <dbReference type="Rhea" id="RHEA:14634"/>
    </physiologicalReaction>
</comment>
<dbReference type="Pfam" id="PF00690">
    <property type="entry name" value="Cation_ATPase_N"/>
    <property type="match status" value="1"/>
</dbReference>
<dbReference type="SFLD" id="SFLDG00002">
    <property type="entry name" value="C1.7:_P-type_atpase_like"/>
    <property type="match status" value="1"/>
</dbReference>
<dbReference type="EMBL" id="QGMK01000288">
    <property type="protein sequence ID" value="TVY82681.1"/>
    <property type="molecule type" value="Genomic_DNA"/>
</dbReference>
<dbReference type="SUPFAM" id="SSF81665">
    <property type="entry name" value="Calcium ATPase, transmembrane domain M"/>
    <property type="match status" value="1"/>
</dbReference>
<dbReference type="InterPro" id="IPR008250">
    <property type="entry name" value="ATPase_P-typ_transduc_dom_A_sf"/>
</dbReference>
<evidence type="ECO:0000259" key="24">
    <source>
        <dbReference type="SMART" id="SM00831"/>
    </source>
</evidence>
<dbReference type="NCBIfam" id="TIGR01494">
    <property type="entry name" value="ATPase_P-type"/>
    <property type="match status" value="2"/>
</dbReference>
<dbReference type="Gene3D" id="3.40.1110.10">
    <property type="entry name" value="Calcium-transporting ATPase, cytoplasmic domain N"/>
    <property type="match status" value="1"/>
</dbReference>
<feature type="compositionally biased region" description="Polar residues" evidence="22">
    <location>
        <begin position="411"/>
        <end position="422"/>
    </location>
</feature>
<dbReference type="InterPro" id="IPR023298">
    <property type="entry name" value="ATPase_P-typ_TM_dom_sf"/>
</dbReference>
<comment type="cofactor">
    <cofactor evidence="1">
        <name>Mg(2+)</name>
        <dbReference type="ChEBI" id="CHEBI:18420"/>
    </cofactor>
</comment>
<dbReference type="InterPro" id="IPR044492">
    <property type="entry name" value="P_typ_ATPase_HD_dom"/>
</dbReference>
<dbReference type="InterPro" id="IPR036412">
    <property type="entry name" value="HAD-like_sf"/>
</dbReference>
<comment type="similarity">
    <text evidence="18">Belongs to the cation transport ATPase (P-type) (TC 3.A.3) family. Type IID subfamily.</text>
</comment>
<evidence type="ECO:0000256" key="10">
    <source>
        <dbReference type="ARBA" id="ARBA00022842"/>
    </source>
</evidence>
<dbReference type="Gene3D" id="1.20.1110.10">
    <property type="entry name" value="Calcium-transporting ATPase, transmembrane domain"/>
    <property type="match status" value="2"/>
</dbReference>
<organism evidence="25 26">
    <name type="scientific">Lachnellula suecica</name>
    <dbReference type="NCBI Taxonomy" id="602035"/>
    <lineage>
        <taxon>Eukaryota</taxon>
        <taxon>Fungi</taxon>
        <taxon>Dikarya</taxon>
        <taxon>Ascomycota</taxon>
        <taxon>Pezizomycotina</taxon>
        <taxon>Leotiomycetes</taxon>
        <taxon>Helotiales</taxon>
        <taxon>Lachnaceae</taxon>
        <taxon>Lachnellula</taxon>
    </lineage>
</organism>
<keyword evidence="17" id="KW-0739">Sodium transport</keyword>
<dbReference type="SFLD" id="SFLDF00027">
    <property type="entry name" value="p-type_atpase"/>
    <property type="match status" value="1"/>
</dbReference>
<keyword evidence="16 23" id="KW-0472">Membrane</keyword>
<feature type="transmembrane region" description="Helical" evidence="23">
    <location>
        <begin position="999"/>
        <end position="1017"/>
    </location>
</feature>
<dbReference type="InterPro" id="IPR004014">
    <property type="entry name" value="ATPase_P-typ_cation-transptr_N"/>
</dbReference>
<evidence type="ECO:0000256" key="23">
    <source>
        <dbReference type="SAM" id="Phobius"/>
    </source>
</evidence>
<evidence type="ECO:0000256" key="3">
    <source>
        <dbReference type="ARBA" id="ARBA00022448"/>
    </source>
</evidence>
<comment type="caution">
    <text evidence="25">The sequence shown here is derived from an EMBL/GenBank/DDBJ whole genome shotgun (WGS) entry which is preliminary data.</text>
</comment>
<dbReference type="FunFam" id="3.40.1110.10:FF:000039">
    <property type="entry name" value="Sodium P-type ATPase"/>
    <property type="match status" value="1"/>
</dbReference>
<feature type="transmembrane region" description="Helical" evidence="23">
    <location>
        <begin position="857"/>
        <end position="877"/>
    </location>
</feature>
<dbReference type="SUPFAM" id="SSF81660">
    <property type="entry name" value="Metal cation-transporting ATPase, ATP-binding domain N"/>
    <property type="match status" value="1"/>
</dbReference>
<dbReference type="SMART" id="SM00831">
    <property type="entry name" value="Cation_ATPase_N"/>
    <property type="match status" value="1"/>
</dbReference>
<evidence type="ECO:0000256" key="7">
    <source>
        <dbReference type="ARBA" id="ARBA00022723"/>
    </source>
</evidence>
<keyword evidence="13 23" id="KW-1133">Transmembrane helix</keyword>
<evidence type="ECO:0000256" key="22">
    <source>
        <dbReference type="SAM" id="MobiDB-lite"/>
    </source>
</evidence>
<dbReference type="GO" id="GO:0016887">
    <property type="term" value="F:ATP hydrolysis activity"/>
    <property type="evidence" value="ECO:0007669"/>
    <property type="project" value="InterPro"/>
</dbReference>
<keyword evidence="10" id="KW-0460">Magnesium</keyword>
<dbReference type="Gene3D" id="2.70.150.10">
    <property type="entry name" value="Calcium-transporting ATPase, cytoplasmic transduction domain A"/>
    <property type="match status" value="1"/>
</dbReference>
<dbReference type="SFLD" id="SFLDS00003">
    <property type="entry name" value="Haloacid_Dehalogenase"/>
    <property type="match status" value="1"/>
</dbReference>
<dbReference type="Pfam" id="PF00122">
    <property type="entry name" value="E1-E2_ATPase"/>
    <property type="match status" value="1"/>
</dbReference>
<evidence type="ECO:0000256" key="19">
    <source>
        <dbReference type="ARBA" id="ARBA00035029"/>
    </source>
</evidence>
<evidence type="ECO:0000256" key="2">
    <source>
        <dbReference type="ARBA" id="ARBA00004651"/>
    </source>
</evidence>
<accession>A0A8T9CAS0</accession>
<keyword evidence="15" id="KW-0406">Ion transport</keyword>
<dbReference type="InterPro" id="IPR018303">
    <property type="entry name" value="ATPase_P-typ_P_site"/>
</dbReference>
<feature type="transmembrane region" description="Helical" evidence="23">
    <location>
        <begin position="907"/>
        <end position="928"/>
    </location>
</feature>
<dbReference type="GO" id="GO:0005886">
    <property type="term" value="C:plasma membrane"/>
    <property type="evidence" value="ECO:0007669"/>
    <property type="project" value="UniProtKB-SubCell"/>
</dbReference>
<dbReference type="Pfam" id="PF13246">
    <property type="entry name" value="Cation_ATPase"/>
    <property type="match status" value="1"/>
</dbReference>
<dbReference type="InterPro" id="IPR006414">
    <property type="entry name" value="P-type_ATPase_IID"/>
</dbReference>
<dbReference type="InterPro" id="IPR006068">
    <property type="entry name" value="ATPase_P-typ_cation-transptr_C"/>
</dbReference>
<dbReference type="SUPFAM" id="SSF81653">
    <property type="entry name" value="Calcium ATPase, transduction domain A"/>
    <property type="match status" value="1"/>
</dbReference>
<keyword evidence="6 23" id="KW-0812">Transmembrane</keyword>
<evidence type="ECO:0000256" key="17">
    <source>
        <dbReference type="ARBA" id="ARBA00023201"/>
    </source>
</evidence>
<dbReference type="NCBIfam" id="TIGR01523">
    <property type="entry name" value="ATPase-IID_K-Na"/>
    <property type="match status" value="1"/>
</dbReference>
<protein>
    <recommendedName>
        <fullName evidence="19">P-type Na(+) transporter</fullName>
        <ecNumber evidence="19">7.2.2.3</ecNumber>
    </recommendedName>
</protein>
<dbReference type="Pfam" id="PF00689">
    <property type="entry name" value="Cation_ATPase_C"/>
    <property type="match status" value="1"/>
</dbReference>
<dbReference type="OrthoDB" id="3352408at2759"/>
<dbReference type="GO" id="GO:0046872">
    <property type="term" value="F:metal ion binding"/>
    <property type="evidence" value="ECO:0007669"/>
    <property type="project" value="UniProtKB-KW"/>
</dbReference>
<dbReference type="PRINTS" id="PR00119">
    <property type="entry name" value="CATATPASE"/>
</dbReference>
<proteinExistence type="inferred from homology"/>
<dbReference type="FunFam" id="3.40.50.1000:FF:000001">
    <property type="entry name" value="Phospholipid-transporting ATPase IC"/>
    <property type="match status" value="1"/>
</dbReference>
<dbReference type="GO" id="GO:0005524">
    <property type="term" value="F:ATP binding"/>
    <property type="evidence" value="ECO:0007669"/>
    <property type="project" value="UniProtKB-KW"/>
</dbReference>
<evidence type="ECO:0000256" key="5">
    <source>
        <dbReference type="ARBA" id="ARBA00022538"/>
    </source>
</evidence>
<dbReference type="SUPFAM" id="SSF56784">
    <property type="entry name" value="HAD-like"/>
    <property type="match status" value="1"/>
</dbReference>
<evidence type="ECO:0000313" key="25">
    <source>
        <dbReference type="EMBL" id="TVY82681.1"/>
    </source>
</evidence>
<feature type="transmembrane region" description="Helical" evidence="23">
    <location>
        <begin position="92"/>
        <end position="111"/>
    </location>
</feature>
<evidence type="ECO:0000256" key="6">
    <source>
        <dbReference type="ARBA" id="ARBA00022692"/>
    </source>
</evidence>
<keyword evidence="14" id="KW-0915">Sodium</keyword>
<evidence type="ECO:0000256" key="20">
    <source>
        <dbReference type="ARBA" id="ARBA00048599"/>
    </source>
</evidence>
<keyword evidence="9" id="KW-0067">ATP-binding</keyword>
<comment type="subcellular location">
    <subcellularLocation>
        <location evidence="2">Cell membrane</location>
        <topology evidence="2">Multi-pass membrane protein</topology>
    </subcellularLocation>
</comment>
<keyword evidence="12" id="KW-1278">Translocase</keyword>
<evidence type="ECO:0000256" key="8">
    <source>
        <dbReference type="ARBA" id="ARBA00022741"/>
    </source>
</evidence>
<feature type="transmembrane region" description="Helical" evidence="23">
    <location>
        <begin position="327"/>
        <end position="353"/>
    </location>
</feature>
<evidence type="ECO:0000256" key="11">
    <source>
        <dbReference type="ARBA" id="ARBA00022958"/>
    </source>
</evidence>
<feature type="transmembrane region" description="Helical" evidence="23">
    <location>
        <begin position="948"/>
        <end position="970"/>
    </location>
</feature>
<feature type="compositionally biased region" description="Basic and acidic residues" evidence="22">
    <location>
        <begin position="459"/>
        <end position="468"/>
    </location>
</feature>
<keyword evidence="8" id="KW-0547">Nucleotide-binding</keyword>
<dbReference type="InterPro" id="IPR023299">
    <property type="entry name" value="ATPase_P-typ_cyto_dom_N"/>
</dbReference>
<feature type="region of interest" description="Disordered" evidence="22">
    <location>
        <begin position="452"/>
        <end position="471"/>
    </location>
</feature>
<name>A0A8T9CAS0_9HELO</name>
<evidence type="ECO:0000256" key="21">
    <source>
        <dbReference type="ARBA" id="ARBA00049499"/>
    </source>
</evidence>
<evidence type="ECO:0000256" key="4">
    <source>
        <dbReference type="ARBA" id="ARBA00022475"/>
    </source>
</evidence>
<evidence type="ECO:0000313" key="26">
    <source>
        <dbReference type="Proteomes" id="UP000469558"/>
    </source>
</evidence>
<dbReference type="GO" id="GO:0008554">
    <property type="term" value="F:P-type sodium transporter activity"/>
    <property type="evidence" value="ECO:0007669"/>
    <property type="project" value="UniProtKB-EC"/>
</dbReference>
<dbReference type="PROSITE" id="PS00154">
    <property type="entry name" value="ATPASE_E1_E2"/>
    <property type="match status" value="1"/>
</dbReference>
<dbReference type="PANTHER" id="PTHR42861">
    <property type="entry name" value="CALCIUM-TRANSPORTING ATPASE"/>
    <property type="match status" value="1"/>
</dbReference>
<keyword evidence="26" id="KW-1185">Reference proteome</keyword>
<feature type="transmembrane region" description="Helical" evidence="23">
    <location>
        <begin position="1029"/>
        <end position="1048"/>
    </location>
</feature>
<reference evidence="25 26" key="1">
    <citation type="submission" date="2018-05" db="EMBL/GenBank/DDBJ databases">
        <title>Genome sequencing and assembly of the regulated plant pathogen Lachnellula willkommii and related sister species for the development of diagnostic species identification markers.</title>
        <authorList>
            <person name="Giroux E."/>
            <person name="Bilodeau G."/>
        </authorList>
    </citation>
    <scope>NUCLEOTIDE SEQUENCE [LARGE SCALE GENOMIC DNA]</scope>
    <source>
        <strain evidence="25 26">CBS 268.59</strain>
    </source>
</reference>
<dbReference type="InterPro" id="IPR001757">
    <property type="entry name" value="P_typ_ATPase"/>
</dbReference>
<sequence>MAPSTIAHKGTEKHPFLLATEDVAQQLETSIENGLTARKVAELQKNHPPNELAGGGAIAWYKILIKQLVNAMILVLVFAMALSFGVGDYVEGGVLAAVIFLNCSVGFFQEFKAEKKMDSLRALSSPSAAVLRDGRIDVIPSAEVVPGDIVILKTGDTVPADLRIFEAMNLNCDEKSLTGEAEPVEKIVENNIIVPGSGDKLATTEGEVGIGDRFNMAYSTTTVTKGRGRGIVTFTGMQTEVGKIAASTTKKNRKAGRSMNYKKYGKTQPVKGLARRIYDFVGKFLGLTEGTPLQRKLSAVAYILFGCAIFLAIIVFGVNRFHVTDEVAIYAISTGIAIIPESLIAVLTITMVVGMTVMRKANVVIRDLSALEALGGVTNICSDKTGTLTQGARIVKKVWLPKVGIYTVNNSMDPNNPTQGTVSRGVASPSEPIATDESSDYDHQRSAAALTFDIPAGKAAKDQQRNRDIDEEEEVATLTPELEEFLRPIALCNLATVKQEQVEGETAKEWQTTGEPTEIALQVFAHRFDYDKKRLESKGWKQVAEFPFDSSIKRMSVVYNSADSNSSMVFTKGAVERILDFCSSVGTNSNREPMTDELKEQVIRQMDAFADQGQRVLAIASREWKGDFAGEQRQSNDDEFRKAVEQDLTLVGLVGIYDPPRDETKDAIRECSEAGIKVHMLTGDHPATATAIAKEIGIVPRNLSILPADVSASIIQKATDFDKMTDAEIDALPELPLVIARCAPDTKTRMIEALRRRGLFMAMTGDGVNDAPSLSSADVGIAMGLAGSDVAKGAAKIVLTDDKFNSIVSAIREGRRMFDNIQKFVLHLLASNVGEVILLIAGLGFQDKTNFSVFPLSPLQILWINMLTSSFPAFGLGREKASSDIMRRPPHNINYGVFTPQILVDMLVYGLLMGTCTLLTFVIIVYGVNDGDLGHECNRTFSESCRPVFRARAAVFAELTWLILISAWEFKSIRRSMFRLDPASESRFPFFADVYENKFLFWAVAIGALSVFPAVYIPGLNTSVFKHIGITWEWALSFGAIFVFVLGIETWKAIKRSFHLFEQGAEARDESERRSRRLGLRQGFFTMARSSSFKSLSRRGTGGTTVSEGSIKEKVAEMGTLSSAPTTRSLLQRPELHLGGQNADSQV</sequence>
<dbReference type="GO" id="GO:0006813">
    <property type="term" value="P:potassium ion transport"/>
    <property type="evidence" value="ECO:0007669"/>
    <property type="project" value="UniProtKB-KW"/>
</dbReference>
<evidence type="ECO:0000256" key="16">
    <source>
        <dbReference type="ARBA" id="ARBA00023136"/>
    </source>
</evidence>
<keyword evidence="4" id="KW-1003">Cell membrane</keyword>
<evidence type="ECO:0000256" key="14">
    <source>
        <dbReference type="ARBA" id="ARBA00023053"/>
    </source>
</evidence>
<keyword evidence="7" id="KW-0479">Metal-binding</keyword>
<evidence type="ECO:0000256" key="15">
    <source>
        <dbReference type="ARBA" id="ARBA00023065"/>
    </source>
</evidence>
<feature type="transmembrane region" description="Helical" evidence="23">
    <location>
        <begin position="68"/>
        <end position="86"/>
    </location>
</feature>
<feature type="domain" description="Cation-transporting P-type ATPase N-terminal" evidence="24">
    <location>
        <begin position="14"/>
        <end position="88"/>
    </location>
</feature>
<evidence type="ECO:0000256" key="13">
    <source>
        <dbReference type="ARBA" id="ARBA00022989"/>
    </source>
</evidence>
<feature type="transmembrane region" description="Helical" evidence="23">
    <location>
        <begin position="299"/>
        <end position="321"/>
    </location>
</feature>
<dbReference type="AlphaFoldDB" id="A0A8T9CAS0"/>
<keyword evidence="5" id="KW-0633">Potassium transport</keyword>
<keyword evidence="3" id="KW-0813">Transport</keyword>
<feature type="transmembrane region" description="Helical" evidence="23">
    <location>
        <begin position="824"/>
        <end position="845"/>
    </location>
</feature>
<keyword evidence="11" id="KW-0630">Potassium</keyword>
<evidence type="ECO:0000256" key="12">
    <source>
        <dbReference type="ARBA" id="ARBA00022967"/>
    </source>
</evidence>
<evidence type="ECO:0000256" key="18">
    <source>
        <dbReference type="ARBA" id="ARBA00035017"/>
    </source>
</evidence>
<dbReference type="FunFam" id="1.20.1110.10:FF:000020">
    <property type="entry name" value="Sodium ion P-type ATPase"/>
    <property type="match status" value="1"/>
</dbReference>
<dbReference type="FunFam" id="1.20.1110.10:FF:000015">
    <property type="entry name" value="Sodium ion P-type ATPase"/>
    <property type="match status" value="1"/>
</dbReference>
<feature type="region of interest" description="Disordered" evidence="22">
    <location>
        <begin position="411"/>
        <end position="442"/>
    </location>
</feature>
<dbReference type="FunFam" id="3.40.50.1000:FF:000047">
    <property type="entry name" value="Sodium P-type ATPase"/>
    <property type="match status" value="1"/>
</dbReference>
<dbReference type="EC" id="7.2.2.3" evidence="19"/>